<dbReference type="SUPFAM" id="SSF81383">
    <property type="entry name" value="F-box domain"/>
    <property type="match status" value="1"/>
</dbReference>
<evidence type="ECO:0000313" key="3">
    <source>
        <dbReference type="Proteomes" id="UP001153555"/>
    </source>
</evidence>
<dbReference type="Gene3D" id="1.20.1280.50">
    <property type="match status" value="1"/>
</dbReference>
<dbReference type="Pfam" id="PF00646">
    <property type="entry name" value="F-box"/>
    <property type="match status" value="1"/>
</dbReference>
<proteinExistence type="predicted"/>
<comment type="caution">
    <text evidence="2">The sequence shown here is derived from an EMBL/GenBank/DDBJ whole genome shotgun (WGS) entry which is preliminary data.</text>
</comment>
<gene>
    <name evidence="2" type="ORF">SHERM_16404</name>
</gene>
<dbReference type="PANTHER" id="PTHR31672:SF13">
    <property type="entry name" value="F-BOX PROTEIN CPR30-LIKE"/>
    <property type="match status" value="1"/>
</dbReference>
<dbReference type="InterPro" id="IPR006527">
    <property type="entry name" value="F-box-assoc_dom_typ1"/>
</dbReference>
<organism evidence="2 3">
    <name type="scientific">Striga hermonthica</name>
    <name type="common">Purple witchweed</name>
    <name type="synonym">Buchnera hermonthica</name>
    <dbReference type="NCBI Taxonomy" id="68872"/>
    <lineage>
        <taxon>Eukaryota</taxon>
        <taxon>Viridiplantae</taxon>
        <taxon>Streptophyta</taxon>
        <taxon>Embryophyta</taxon>
        <taxon>Tracheophyta</taxon>
        <taxon>Spermatophyta</taxon>
        <taxon>Magnoliopsida</taxon>
        <taxon>eudicotyledons</taxon>
        <taxon>Gunneridae</taxon>
        <taxon>Pentapetalae</taxon>
        <taxon>asterids</taxon>
        <taxon>lamiids</taxon>
        <taxon>Lamiales</taxon>
        <taxon>Orobanchaceae</taxon>
        <taxon>Buchnereae</taxon>
        <taxon>Striga</taxon>
    </lineage>
</organism>
<dbReference type="NCBIfam" id="TIGR01640">
    <property type="entry name" value="F_box_assoc_1"/>
    <property type="match status" value="1"/>
</dbReference>
<dbReference type="SUPFAM" id="SSF50965">
    <property type="entry name" value="Galactose oxidase, central domain"/>
    <property type="match status" value="1"/>
</dbReference>
<dbReference type="AlphaFoldDB" id="A0A9N7R8U1"/>
<name>A0A9N7R8U1_STRHE</name>
<dbReference type="SMART" id="SM00256">
    <property type="entry name" value="FBOX"/>
    <property type="match status" value="1"/>
</dbReference>
<dbReference type="CDD" id="cd22157">
    <property type="entry name" value="F-box_AtFBW1-like"/>
    <property type="match status" value="1"/>
</dbReference>
<dbReference type="Proteomes" id="UP001153555">
    <property type="component" value="Unassembled WGS sequence"/>
</dbReference>
<evidence type="ECO:0000313" key="2">
    <source>
        <dbReference type="EMBL" id="CAA0816538.1"/>
    </source>
</evidence>
<accession>A0A9N7R8U1</accession>
<dbReference type="OrthoDB" id="1283172at2759"/>
<sequence>MEPAASASAYLSQDLVNQILSKLPAQPLIRLSVVCRSWRSIIFSPEFLSLHLRHNRHKASQIVLCDESYTKKKRGKLQLYERYWLLDDDQHHSLRPLNCPFKYPPNLTSHKIVSTINGLICITGWGEFSGNSLLSLPIILWNPSVRRHVVLPDFPPLEEGKQAADYTSVEFGYEATTDDYKVVAMRSGSDIRGHLAAHVYSLNSNTWRRVDVGPSMRTGGGNRRLYCTGAFVRGKIHWLVTRDYEMKVGHSFWCLYSFDVKEEVFEKMALPPEDPTRNKHTYFPHVTVVDDSLCVIDSPTLPSTIWMLKKEGSATSYSWTKLYSLDPIAENMTAKLVVYLKNGEFLLDTYCIDDMVGMDLVCIFQVYEPGTRRCTVLHTRSNQNDHVALALVNHHESLVLLDRRIRAVSAEDPRTSRERVQIQRSCWSSEVLITKDTTKLEK</sequence>
<feature type="domain" description="F-box" evidence="1">
    <location>
        <begin position="11"/>
        <end position="51"/>
    </location>
</feature>
<dbReference type="InterPro" id="IPR036047">
    <property type="entry name" value="F-box-like_dom_sf"/>
</dbReference>
<dbReference type="InterPro" id="IPR050796">
    <property type="entry name" value="SCF_F-box_component"/>
</dbReference>
<dbReference type="InterPro" id="IPR017451">
    <property type="entry name" value="F-box-assoc_interact_dom"/>
</dbReference>
<dbReference type="Pfam" id="PF07734">
    <property type="entry name" value="FBA_1"/>
    <property type="match status" value="1"/>
</dbReference>
<protein>
    <recommendedName>
        <fullName evidence="1">F-box domain-containing protein</fullName>
    </recommendedName>
</protein>
<keyword evidence="3" id="KW-1185">Reference proteome</keyword>
<dbReference type="PANTHER" id="PTHR31672">
    <property type="entry name" value="BNACNNG10540D PROTEIN"/>
    <property type="match status" value="1"/>
</dbReference>
<dbReference type="InterPro" id="IPR015915">
    <property type="entry name" value="Kelch-typ_b-propeller"/>
</dbReference>
<dbReference type="InterPro" id="IPR001810">
    <property type="entry name" value="F-box_dom"/>
</dbReference>
<dbReference type="Gene3D" id="2.120.10.80">
    <property type="entry name" value="Kelch-type beta propeller"/>
    <property type="match status" value="1"/>
</dbReference>
<evidence type="ECO:0000259" key="1">
    <source>
        <dbReference type="SMART" id="SM00256"/>
    </source>
</evidence>
<dbReference type="EMBL" id="CACSLK010014277">
    <property type="protein sequence ID" value="CAA0816538.1"/>
    <property type="molecule type" value="Genomic_DNA"/>
</dbReference>
<dbReference type="InterPro" id="IPR011043">
    <property type="entry name" value="Gal_Oxase/kelch_b-propeller"/>
</dbReference>
<reference evidence="2" key="1">
    <citation type="submission" date="2019-12" db="EMBL/GenBank/DDBJ databases">
        <authorList>
            <person name="Scholes J."/>
        </authorList>
    </citation>
    <scope>NUCLEOTIDE SEQUENCE</scope>
</reference>